<feature type="compositionally biased region" description="Basic residues" evidence="1">
    <location>
        <begin position="140"/>
        <end position="152"/>
    </location>
</feature>
<feature type="compositionally biased region" description="Polar residues" evidence="1">
    <location>
        <begin position="204"/>
        <end position="216"/>
    </location>
</feature>
<reference evidence="3" key="1">
    <citation type="submission" date="2021-11" db="EMBL/GenBank/DDBJ databases">
        <authorList>
            <person name="Herlambang A."/>
            <person name="Guo Y."/>
            <person name="Takashima Y."/>
            <person name="Nishizawa T."/>
        </authorList>
    </citation>
    <scope>NUCLEOTIDE SEQUENCE</scope>
    <source>
        <strain evidence="3">E1425</strain>
    </source>
</reference>
<keyword evidence="2" id="KW-0472">Membrane</keyword>
<proteinExistence type="predicted"/>
<feature type="region of interest" description="Disordered" evidence="1">
    <location>
        <begin position="107"/>
        <end position="232"/>
    </location>
</feature>
<keyword evidence="2" id="KW-1133">Transmembrane helix</keyword>
<feature type="compositionally biased region" description="Polar residues" evidence="1">
    <location>
        <begin position="111"/>
        <end position="128"/>
    </location>
</feature>
<keyword evidence="2" id="KW-0812">Transmembrane</keyword>
<evidence type="ECO:0000256" key="2">
    <source>
        <dbReference type="SAM" id="Phobius"/>
    </source>
</evidence>
<gene>
    <name evidence="3" type="ORF">EMPS_07896</name>
</gene>
<reference evidence="3" key="2">
    <citation type="journal article" date="2022" name="Microbiol. Resour. Announc.">
        <title>Whole-Genome Sequence of Entomortierella parvispora E1425, a Mucoromycotan Fungus Associated with Burkholderiaceae-Related Endosymbiotic Bacteria.</title>
        <authorList>
            <person name="Herlambang A."/>
            <person name="Guo Y."/>
            <person name="Takashima Y."/>
            <person name="Narisawa K."/>
            <person name="Ohta H."/>
            <person name="Nishizawa T."/>
        </authorList>
    </citation>
    <scope>NUCLEOTIDE SEQUENCE</scope>
    <source>
        <strain evidence="3">E1425</strain>
    </source>
</reference>
<accession>A0A9P3HFD8</accession>
<evidence type="ECO:0000256" key="1">
    <source>
        <dbReference type="SAM" id="MobiDB-lite"/>
    </source>
</evidence>
<evidence type="ECO:0000313" key="3">
    <source>
        <dbReference type="EMBL" id="GJJ75538.1"/>
    </source>
</evidence>
<name>A0A9P3HFD8_9FUNG</name>
<feature type="compositionally biased region" description="Basic and acidic residues" evidence="1">
    <location>
        <begin position="171"/>
        <end position="181"/>
    </location>
</feature>
<feature type="compositionally biased region" description="Basic and acidic residues" evidence="1">
    <location>
        <begin position="192"/>
        <end position="203"/>
    </location>
</feature>
<organism evidence="3 4">
    <name type="scientific">Entomortierella parvispora</name>
    <dbReference type="NCBI Taxonomy" id="205924"/>
    <lineage>
        <taxon>Eukaryota</taxon>
        <taxon>Fungi</taxon>
        <taxon>Fungi incertae sedis</taxon>
        <taxon>Mucoromycota</taxon>
        <taxon>Mortierellomycotina</taxon>
        <taxon>Mortierellomycetes</taxon>
        <taxon>Mortierellales</taxon>
        <taxon>Mortierellaceae</taxon>
        <taxon>Entomortierella</taxon>
    </lineage>
</organism>
<protein>
    <submittedName>
        <fullName evidence="3">Uncharacterized protein</fullName>
    </submittedName>
</protein>
<dbReference type="EMBL" id="BQFW01000011">
    <property type="protein sequence ID" value="GJJ75538.1"/>
    <property type="molecule type" value="Genomic_DNA"/>
</dbReference>
<comment type="caution">
    <text evidence="3">The sequence shown here is derived from an EMBL/GenBank/DDBJ whole genome shotgun (WGS) entry which is preliminary data.</text>
</comment>
<dbReference type="AlphaFoldDB" id="A0A9P3HFD8"/>
<feature type="transmembrane region" description="Helical" evidence="2">
    <location>
        <begin position="12"/>
        <end position="31"/>
    </location>
</feature>
<dbReference type="OrthoDB" id="2440670at2759"/>
<sequence>MPASVVGKYLRNRAPLIAAILLIECLAIVWFKGPSSFSIPSPSPSPSLATSTSSILTRNKAINRNVPLALGLEDATTPLPYHRYTQSVLRNPARKQTKSTTIRTIHHKQAQVPQASNGMEQSKLSQKRSLLEASPLSLRRQGKTHRGGPRRLQKQEQEQKRQPSKIAAVDTPKRVKTEQVHRKGSQRGSKKSNMDEKHSEISKSQETVSATFASQNRQKKRPLTKQEKKSSQLIPVMDEEGEAIKDHFVSPRDIDGDGTPDSYVLLRPAMGKQKYMMDVGLFDETLIHT</sequence>
<evidence type="ECO:0000313" key="4">
    <source>
        <dbReference type="Proteomes" id="UP000827284"/>
    </source>
</evidence>
<dbReference type="Proteomes" id="UP000827284">
    <property type="component" value="Unassembled WGS sequence"/>
</dbReference>
<keyword evidence="4" id="KW-1185">Reference proteome</keyword>